<sequence length="319" mass="34719">MRLLVRSIRAALQSVCGQTGALERKEPVLQDRQSRSHQTLTSLRCFRTHRFPKRTVLHFVKPPPPPRPPKRCVSGKHRSRHVTFQGAAAWNAATLGGENVETKTNPKKGLTAMGNQEAHVTKLGPVQDALGREATKYAREKLGFVWALGEEGQPGSPGEADTVSLRCCILALSCASLGSAMKCKATWDTGAAVLTPRGHFTGSASYLDLATGPGTACAPWERFCHQERLSSAGRYRGALFADQPTMFITPATGPLRAKLGELVVLCGVWVTHIPRQASIFIGPVPRKKAATVTYLSERWTRDSVTQHKAFASENHPVLP</sequence>
<dbReference type="PANTHER" id="PTHR14625">
    <property type="entry name" value="MICROCEPHALIN"/>
    <property type="match status" value="1"/>
</dbReference>
<proteinExistence type="predicted"/>
<dbReference type="PANTHER" id="PTHR14625:SF3">
    <property type="entry name" value="MICROCEPHALIN"/>
    <property type="match status" value="1"/>
</dbReference>
<organism evidence="1 2">
    <name type="scientific">Monodon monoceros</name>
    <name type="common">Narwhal</name>
    <name type="synonym">Ceratodon monodon</name>
    <dbReference type="NCBI Taxonomy" id="40151"/>
    <lineage>
        <taxon>Eukaryota</taxon>
        <taxon>Metazoa</taxon>
        <taxon>Chordata</taxon>
        <taxon>Craniata</taxon>
        <taxon>Vertebrata</taxon>
        <taxon>Euteleostomi</taxon>
        <taxon>Mammalia</taxon>
        <taxon>Eutheria</taxon>
        <taxon>Laurasiatheria</taxon>
        <taxon>Artiodactyla</taxon>
        <taxon>Whippomorpha</taxon>
        <taxon>Cetacea</taxon>
        <taxon>Odontoceti</taxon>
        <taxon>Monodontidae</taxon>
        <taxon>Monodon</taxon>
    </lineage>
</organism>
<reference evidence="2" key="1">
    <citation type="journal article" date="2019" name="IScience">
        <title>Narwhal Genome Reveals Long-Term Low Genetic Diversity despite Current Large Abundance Size.</title>
        <authorList>
            <person name="Westbury M.V."/>
            <person name="Petersen B."/>
            <person name="Garde E."/>
            <person name="Heide-Jorgensen M.P."/>
            <person name="Lorenzen E.D."/>
        </authorList>
    </citation>
    <scope>NUCLEOTIDE SEQUENCE [LARGE SCALE GENOMIC DNA]</scope>
</reference>
<evidence type="ECO:0000313" key="2">
    <source>
        <dbReference type="Proteomes" id="UP000308365"/>
    </source>
</evidence>
<dbReference type="InterPro" id="IPR036420">
    <property type="entry name" value="BRCT_dom_sf"/>
</dbReference>
<evidence type="ECO:0000313" key="1">
    <source>
        <dbReference type="EMBL" id="TKC43462.1"/>
    </source>
</evidence>
<dbReference type="GO" id="GO:0000278">
    <property type="term" value="P:mitotic cell cycle"/>
    <property type="evidence" value="ECO:0007669"/>
    <property type="project" value="TreeGrafter"/>
</dbReference>
<name>A0A4U1F2L4_MONMO</name>
<dbReference type="InterPro" id="IPR022047">
    <property type="entry name" value="Microcephalin-like"/>
</dbReference>
<gene>
    <name evidence="1" type="ORF">EI555_009478</name>
</gene>
<protein>
    <submittedName>
        <fullName evidence="1">Uncharacterized protein</fullName>
    </submittedName>
</protein>
<dbReference type="Gene3D" id="3.40.50.10190">
    <property type="entry name" value="BRCT domain"/>
    <property type="match status" value="1"/>
</dbReference>
<dbReference type="CDD" id="cd17751">
    <property type="entry name" value="BRCT_microcephalin_rpt3"/>
    <property type="match status" value="1"/>
</dbReference>
<dbReference type="Proteomes" id="UP000308365">
    <property type="component" value="Unassembled WGS sequence"/>
</dbReference>
<accession>A0A4U1F2L4</accession>
<comment type="caution">
    <text evidence="1">The sequence shown here is derived from an EMBL/GenBank/DDBJ whole genome shotgun (WGS) entry which is preliminary data.</text>
</comment>
<dbReference type="EMBL" id="RWIC01000467">
    <property type="protein sequence ID" value="TKC43462.1"/>
    <property type="molecule type" value="Genomic_DNA"/>
</dbReference>
<dbReference type="AlphaFoldDB" id="A0A4U1F2L4"/>